<dbReference type="RefSeq" id="WP_116283837.1">
    <property type="nucleotide sequence ID" value="NZ_NBXA01000026.1"/>
</dbReference>
<dbReference type="AlphaFoldDB" id="A0A3E0VCS4"/>
<reference evidence="2 3" key="1">
    <citation type="submission" date="2017-04" db="EMBL/GenBank/DDBJ databases">
        <title>Comparative genome analysis of Subtercola boreus.</title>
        <authorList>
            <person name="Cho Y.-J."/>
            <person name="Cho A."/>
            <person name="Kim O.-S."/>
            <person name="Lee J.-I."/>
        </authorList>
    </citation>
    <scope>NUCLEOTIDE SEQUENCE [LARGE SCALE GENOMIC DNA]</scope>
    <source>
        <strain evidence="2 3">P27444</strain>
    </source>
</reference>
<accession>A0A3E0VCS4</accession>
<proteinExistence type="predicted"/>
<dbReference type="GO" id="GO:0016491">
    <property type="term" value="F:oxidoreductase activity"/>
    <property type="evidence" value="ECO:0007669"/>
    <property type="project" value="InterPro"/>
</dbReference>
<dbReference type="PANTHER" id="PTHR36151">
    <property type="entry name" value="BLR2777 PROTEIN"/>
    <property type="match status" value="1"/>
</dbReference>
<evidence type="ECO:0000259" key="1">
    <source>
        <dbReference type="Pfam" id="PF09995"/>
    </source>
</evidence>
<dbReference type="Pfam" id="PF09995">
    <property type="entry name" value="MPAB_Lcp_cat"/>
    <property type="match status" value="1"/>
</dbReference>
<evidence type="ECO:0000313" key="2">
    <source>
        <dbReference type="EMBL" id="RFA07288.1"/>
    </source>
</evidence>
<dbReference type="EMBL" id="NBXA01000026">
    <property type="protein sequence ID" value="RFA07288.1"/>
    <property type="molecule type" value="Genomic_DNA"/>
</dbReference>
<sequence length="302" mass="33021">MKADTERLFTDIAAEALLLAGGGRAILLQIANPAVGYGVAAHSDFANRPLERLANTVTYAYATVFARPDELAAVVSRVNHAHAPVVSRPAERDELGKLLATHVRDASEAVGGVEAFEVVEGVGADAGGGERPGGAYNAFDHRAQLWVAATLYQTALTVYEKVFGRLAESDAEYVYQRYGVLGSALQMPAQLWPADLAAFRSYWAAAVDGLEVTDPARRVAHDLLHPHTAPMWLKGLMPVVRLVTCGLLGDDLRRAFVLPWSARSQRLFDQLFTVGAVVYPRLPRWIRHLPRDRYLRALRASL</sequence>
<protein>
    <recommendedName>
        <fullName evidence="1">ER-bound oxygenase mpaB/mpaB'/Rubber oxygenase catalytic domain-containing protein</fullName>
    </recommendedName>
</protein>
<comment type="caution">
    <text evidence="2">The sequence shown here is derived from an EMBL/GenBank/DDBJ whole genome shotgun (WGS) entry which is preliminary data.</text>
</comment>
<name>A0A3E0VCS4_9MICO</name>
<gene>
    <name evidence="2" type="ORF">B7R21_13795</name>
</gene>
<dbReference type="PANTHER" id="PTHR36151:SF3">
    <property type="entry name" value="ER-BOUND OXYGENASE MPAB_MPAB'_RUBBER OXYGENASE CATALYTIC DOMAIN-CONTAINING PROTEIN"/>
    <property type="match status" value="1"/>
</dbReference>
<dbReference type="InterPro" id="IPR018713">
    <property type="entry name" value="MPAB/Lcp_cat_dom"/>
</dbReference>
<feature type="domain" description="ER-bound oxygenase mpaB/mpaB'/Rubber oxygenase catalytic" evidence="1">
    <location>
        <begin position="13"/>
        <end position="273"/>
    </location>
</feature>
<dbReference type="OrthoDB" id="3422701at2"/>
<dbReference type="Proteomes" id="UP000256709">
    <property type="component" value="Unassembled WGS sequence"/>
</dbReference>
<evidence type="ECO:0000313" key="3">
    <source>
        <dbReference type="Proteomes" id="UP000256709"/>
    </source>
</evidence>
<organism evidence="2 3">
    <name type="scientific">Subtercola boreus</name>
    <dbReference type="NCBI Taxonomy" id="120213"/>
    <lineage>
        <taxon>Bacteria</taxon>
        <taxon>Bacillati</taxon>
        <taxon>Actinomycetota</taxon>
        <taxon>Actinomycetes</taxon>
        <taxon>Micrococcales</taxon>
        <taxon>Microbacteriaceae</taxon>
        <taxon>Subtercola</taxon>
    </lineage>
</organism>